<dbReference type="AlphaFoldDB" id="A0A2V1GXW2"/>
<dbReference type="EMBL" id="QDDL01000008">
    <property type="protein sequence ID" value="PVZ66352.1"/>
    <property type="molecule type" value="Genomic_DNA"/>
</dbReference>
<evidence type="ECO:0000313" key="2">
    <source>
        <dbReference type="Proteomes" id="UP000244906"/>
    </source>
</evidence>
<sequence length="241" mass="26497">MLKANKYAEKKPKEFASRTPLDAISAVSKGAWAKVKLSAQGKNRGITYAQYVRSVWGKNKIKLSYSSSVFNSTSIIAEMDTNPQLSWPIISEVDTDILRTELLILSSLAEQEKQLNLSATNRDVNLLTIGDIEILSSEICKAELWITRTWVSKHVNHVMLRIPDKQLATYIWDSEKGLAKNNIIETFQQNSSFLEKSPVPASTTEISSPSSAASGTSLATLPVSLLIPEVTDATGCIHTTV</sequence>
<accession>A0A2V1GXW2</accession>
<organism evidence="1 2">
    <name type="scientific">Pelagibaculum spongiae</name>
    <dbReference type="NCBI Taxonomy" id="2080658"/>
    <lineage>
        <taxon>Bacteria</taxon>
        <taxon>Pseudomonadati</taxon>
        <taxon>Pseudomonadota</taxon>
        <taxon>Gammaproteobacteria</taxon>
        <taxon>Oceanospirillales</taxon>
        <taxon>Pelagibaculum</taxon>
    </lineage>
</organism>
<dbReference type="RefSeq" id="WP_116688272.1">
    <property type="nucleotide sequence ID" value="NZ_CAWNYD010000008.1"/>
</dbReference>
<comment type="caution">
    <text evidence="1">The sequence shown here is derived from an EMBL/GenBank/DDBJ whole genome shotgun (WGS) entry which is preliminary data.</text>
</comment>
<keyword evidence="2" id="KW-1185">Reference proteome</keyword>
<dbReference type="Proteomes" id="UP000244906">
    <property type="component" value="Unassembled WGS sequence"/>
</dbReference>
<gene>
    <name evidence="1" type="ORF">DC094_16780</name>
</gene>
<name>A0A2V1GXW2_9GAMM</name>
<evidence type="ECO:0000313" key="1">
    <source>
        <dbReference type="EMBL" id="PVZ66352.1"/>
    </source>
</evidence>
<reference evidence="1 2" key="1">
    <citation type="submission" date="2018-04" db="EMBL/GenBank/DDBJ databases">
        <title>Thalassorhabdus spongiae gen. nov., sp. nov., isolated from a marine sponge in South-West Iceland.</title>
        <authorList>
            <person name="Knobloch S."/>
            <person name="Daussin A."/>
            <person name="Johannsson R."/>
            <person name="Marteinsson V.T."/>
        </authorList>
    </citation>
    <scope>NUCLEOTIDE SEQUENCE [LARGE SCALE GENOMIC DNA]</scope>
    <source>
        <strain evidence="1 2">Hp12</strain>
    </source>
</reference>
<proteinExistence type="predicted"/>
<protein>
    <submittedName>
        <fullName evidence="1">Uncharacterized protein</fullName>
    </submittedName>
</protein>